<evidence type="ECO:0000313" key="2">
    <source>
        <dbReference type="Proteomes" id="UP001151081"/>
    </source>
</evidence>
<sequence>MRLHANVSIWQREHDGTYVAELNGYKLKLTWKPEAPGERRGFSWEAEQEGKEPIKSDELHEEAEIAMAQAEAFAQGKLPS</sequence>
<reference evidence="1 2" key="1">
    <citation type="submission" date="2021-04" db="EMBL/GenBank/DDBJ databases">
        <title>Genome analysis of Polyangium sp.</title>
        <authorList>
            <person name="Li Y."/>
            <person name="Wang J."/>
        </authorList>
    </citation>
    <scope>NUCLEOTIDE SEQUENCE [LARGE SCALE GENOMIC DNA]</scope>
    <source>
        <strain evidence="1 2">SDU14</strain>
    </source>
</reference>
<accession>A0A9X3X7W3</accession>
<protein>
    <submittedName>
        <fullName evidence="1">Uncharacterized protein</fullName>
    </submittedName>
</protein>
<dbReference type="RefSeq" id="WP_272426644.1">
    <property type="nucleotide sequence ID" value="NZ_JAGTJJ010000032.1"/>
</dbReference>
<evidence type="ECO:0000313" key="1">
    <source>
        <dbReference type="EMBL" id="MDC3985857.1"/>
    </source>
</evidence>
<dbReference type="AlphaFoldDB" id="A0A9X3X7W3"/>
<dbReference type="EMBL" id="JAGTJJ010000032">
    <property type="protein sequence ID" value="MDC3985857.1"/>
    <property type="molecule type" value="Genomic_DNA"/>
</dbReference>
<name>A0A9X3X7W3_9BACT</name>
<dbReference type="Proteomes" id="UP001151081">
    <property type="component" value="Unassembled WGS sequence"/>
</dbReference>
<comment type="caution">
    <text evidence="1">The sequence shown here is derived from an EMBL/GenBank/DDBJ whole genome shotgun (WGS) entry which is preliminary data.</text>
</comment>
<keyword evidence="2" id="KW-1185">Reference proteome</keyword>
<gene>
    <name evidence="1" type="ORF">KEG57_35580</name>
</gene>
<proteinExistence type="predicted"/>
<organism evidence="1 2">
    <name type="scientific">Polyangium jinanense</name>
    <dbReference type="NCBI Taxonomy" id="2829994"/>
    <lineage>
        <taxon>Bacteria</taxon>
        <taxon>Pseudomonadati</taxon>
        <taxon>Myxococcota</taxon>
        <taxon>Polyangia</taxon>
        <taxon>Polyangiales</taxon>
        <taxon>Polyangiaceae</taxon>
        <taxon>Polyangium</taxon>
    </lineage>
</organism>